<dbReference type="PANTHER" id="PTHR13847">
    <property type="entry name" value="SARCOSINE DEHYDROGENASE-RELATED"/>
    <property type="match status" value="1"/>
</dbReference>
<evidence type="ECO:0000259" key="1">
    <source>
        <dbReference type="Pfam" id="PF01266"/>
    </source>
</evidence>
<evidence type="ECO:0000313" key="3">
    <source>
        <dbReference type="Proteomes" id="UP000631181"/>
    </source>
</evidence>
<dbReference type="Gene3D" id="3.30.9.10">
    <property type="entry name" value="D-Amino Acid Oxidase, subunit A, domain 2"/>
    <property type="match status" value="1"/>
</dbReference>
<reference evidence="2" key="1">
    <citation type="journal article" date="2020" name="Front. Microbiol.">
        <title>Gene regulatory networks of Penicillium echinulatum 2HH and Penicillium oxalicum 114-2 inferred by a computational biology approach.</title>
        <authorList>
            <person name="Lenz A.R."/>
            <person name="Galan-Vasquez E."/>
            <person name="Balbinot E."/>
            <person name="De Abreu F.P."/>
            <person name="De Oliveira N.S."/>
            <person name="Da Rosa L.O."/>
            <person name="De Avila E Silva S."/>
            <person name="Camassola M."/>
            <person name="Dillon A.J.P."/>
            <person name="Perez-Rueda E."/>
        </authorList>
    </citation>
    <scope>NUCLEOTIDE SEQUENCE</scope>
    <source>
        <strain evidence="2">S1M29</strain>
    </source>
</reference>
<sequence length="491" mass="53984">MGAHYQRRMVHDQIVSLINQDPGLPRKGPSVAFWQEPSHPIANVQSAQLPTEVEIAIVGSGITGCSVARTLLENPKLRNKRIALFEARALTSGATGRNGGHLVSPSAVDFAAVASLFGADKAAEVTRFSFRNLERFHEFVSTLDPNLQDAAEARKVQKVMNFLEPATFEHFKDSLLQFSSACPELADQFKILSADEAKAKYKFIDSAGACEQPAGAVWPYRTITGVFAKLLKEHASRFSIDTNTAVTAVTYEAGRPTHRRRVQTSRGVVYADQVVYCTNAYTSHLLPELRGKVFPFRGTMSTQSVTPSLPNHGARHSWSIYHEPSYDPATGTFTFGLYYMTQNAKTGDFFFGGEKQRLEEILISDDTVVPNLPAQNLVSIMENTFTSATGEAVKSTPRRIWSGIMGFTPDGMPLVGRLGKRLTGRPDDGEWAAVGFNGYGMDKCWLVGELLGAMIAGEDVTGQLPALYQITNERLDKLMAPRDVPARLFRL</sequence>
<dbReference type="Proteomes" id="UP000631181">
    <property type="component" value="Unassembled WGS sequence"/>
</dbReference>
<feature type="domain" description="FAD dependent oxidoreductase" evidence="1">
    <location>
        <begin position="55"/>
        <end position="453"/>
    </location>
</feature>
<dbReference type="SUPFAM" id="SSF51905">
    <property type="entry name" value="FAD/NAD(P)-binding domain"/>
    <property type="match status" value="1"/>
</dbReference>
<dbReference type="AlphaFoldDB" id="A0A8J8VY95"/>
<dbReference type="OrthoDB" id="512662at2759"/>
<dbReference type="InterPro" id="IPR006076">
    <property type="entry name" value="FAD-dep_OxRdtase"/>
</dbReference>
<keyword evidence="3" id="KW-1185">Reference proteome</keyword>
<dbReference type="Pfam" id="PF01266">
    <property type="entry name" value="DAO"/>
    <property type="match status" value="1"/>
</dbReference>
<dbReference type="GO" id="GO:0005737">
    <property type="term" value="C:cytoplasm"/>
    <property type="evidence" value="ECO:0007669"/>
    <property type="project" value="TreeGrafter"/>
</dbReference>
<dbReference type="PANTHER" id="PTHR13847:SF213">
    <property type="entry name" value="DEPENDENT OXIDOREDUCTASE, PUTATIVE-RELATED"/>
    <property type="match status" value="1"/>
</dbReference>
<organism evidence="2 3">
    <name type="scientific">Penicillium ucsense</name>
    <dbReference type="NCBI Taxonomy" id="2839758"/>
    <lineage>
        <taxon>Eukaryota</taxon>
        <taxon>Fungi</taxon>
        <taxon>Dikarya</taxon>
        <taxon>Ascomycota</taxon>
        <taxon>Pezizomycotina</taxon>
        <taxon>Eurotiomycetes</taxon>
        <taxon>Eurotiomycetidae</taxon>
        <taxon>Eurotiales</taxon>
        <taxon>Aspergillaceae</taxon>
        <taxon>Penicillium</taxon>
    </lineage>
</organism>
<comment type="caution">
    <text evidence="2">The sequence shown here is derived from an EMBL/GenBank/DDBJ whole genome shotgun (WGS) entry which is preliminary data.</text>
</comment>
<gene>
    <name evidence="2" type="ORF">PECM_008957</name>
</gene>
<protein>
    <recommendedName>
        <fullName evidence="1">FAD dependent oxidoreductase domain-containing protein</fullName>
    </recommendedName>
</protein>
<name>A0A8J8VY95_9EURO</name>
<dbReference type="Gene3D" id="3.50.50.60">
    <property type="entry name" value="FAD/NAD(P)-binding domain"/>
    <property type="match status" value="1"/>
</dbReference>
<evidence type="ECO:0000313" key="2">
    <source>
        <dbReference type="EMBL" id="KAF7713995.1"/>
    </source>
</evidence>
<dbReference type="EMBL" id="WIWV01000099">
    <property type="protein sequence ID" value="KAF7713995.1"/>
    <property type="molecule type" value="Genomic_DNA"/>
</dbReference>
<accession>A0A8J8VY95</accession>
<dbReference type="InterPro" id="IPR036188">
    <property type="entry name" value="FAD/NAD-bd_sf"/>
</dbReference>
<proteinExistence type="predicted"/>